<sequence>MDLKLAMQLEKQELKKIGTENEDNHANTSSSSPCWHYPQQRRAASFSTGHYHGCSPPLPIPDVKHCYNAKTYQESREGRHCDKTWNSKLSFESLETSIGHLKRHNQLQDRAGDELIDRMNRMTLFKLTSVASTAETVDEDDEDLNDSIKKNEDMYYYGDVFTMDDV</sequence>
<comment type="caution">
    <text evidence="1">The sequence shown here is derived from an EMBL/GenBank/DDBJ whole genome shotgun (WGS) entry which is preliminary data.</text>
</comment>
<protein>
    <submittedName>
        <fullName evidence="1">Uncharacterized protein</fullName>
    </submittedName>
</protein>
<accession>A0ACC0W9Y3</accession>
<evidence type="ECO:0000313" key="2">
    <source>
        <dbReference type="Proteomes" id="UP001163321"/>
    </source>
</evidence>
<evidence type="ECO:0000313" key="1">
    <source>
        <dbReference type="EMBL" id="KAI9915237.1"/>
    </source>
</evidence>
<dbReference type="Proteomes" id="UP001163321">
    <property type="component" value="Chromosome 3"/>
</dbReference>
<name>A0ACC0W9Y3_9STRA</name>
<organism evidence="1 2">
    <name type="scientific">Peronosclerospora sorghi</name>
    <dbReference type="NCBI Taxonomy" id="230839"/>
    <lineage>
        <taxon>Eukaryota</taxon>
        <taxon>Sar</taxon>
        <taxon>Stramenopiles</taxon>
        <taxon>Oomycota</taxon>
        <taxon>Peronosporomycetes</taxon>
        <taxon>Peronosporales</taxon>
        <taxon>Peronosporaceae</taxon>
        <taxon>Peronosclerospora</taxon>
    </lineage>
</organism>
<gene>
    <name evidence="1" type="ORF">PsorP6_007040</name>
</gene>
<proteinExistence type="predicted"/>
<dbReference type="EMBL" id="CM047582">
    <property type="protein sequence ID" value="KAI9915237.1"/>
    <property type="molecule type" value="Genomic_DNA"/>
</dbReference>
<reference evidence="1 2" key="1">
    <citation type="journal article" date="2022" name="bioRxiv">
        <title>The genome of the oomycete Peronosclerospora sorghi, a cosmopolitan pathogen of maize and sorghum, is inflated with dispersed pseudogenes.</title>
        <authorList>
            <person name="Fletcher K."/>
            <person name="Martin F."/>
            <person name="Isakeit T."/>
            <person name="Cavanaugh K."/>
            <person name="Magill C."/>
            <person name="Michelmore R."/>
        </authorList>
    </citation>
    <scope>NUCLEOTIDE SEQUENCE [LARGE SCALE GENOMIC DNA]</scope>
    <source>
        <strain evidence="1">P6</strain>
    </source>
</reference>
<keyword evidence="2" id="KW-1185">Reference proteome</keyword>